<gene>
    <name evidence="2" type="ORF">C8F04DRAFT_1329346</name>
</gene>
<dbReference type="EMBL" id="JARJCM010000354">
    <property type="protein sequence ID" value="KAJ7018151.1"/>
    <property type="molecule type" value="Genomic_DNA"/>
</dbReference>
<feature type="region of interest" description="Disordered" evidence="1">
    <location>
        <begin position="35"/>
        <end position="56"/>
    </location>
</feature>
<reference evidence="2" key="1">
    <citation type="submission" date="2023-03" db="EMBL/GenBank/DDBJ databases">
        <title>Massive genome expansion in bonnet fungi (Mycena s.s.) driven by repeated elements and novel gene families across ecological guilds.</title>
        <authorList>
            <consortium name="Lawrence Berkeley National Laboratory"/>
            <person name="Harder C.B."/>
            <person name="Miyauchi S."/>
            <person name="Viragh M."/>
            <person name="Kuo A."/>
            <person name="Thoen E."/>
            <person name="Andreopoulos B."/>
            <person name="Lu D."/>
            <person name="Skrede I."/>
            <person name="Drula E."/>
            <person name="Henrissat B."/>
            <person name="Morin E."/>
            <person name="Kohler A."/>
            <person name="Barry K."/>
            <person name="LaButti K."/>
            <person name="Morin E."/>
            <person name="Salamov A."/>
            <person name="Lipzen A."/>
            <person name="Mereny Z."/>
            <person name="Hegedus B."/>
            <person name="Baldrian P."/>
            <person name="Stursova M."/>
            <person name="Weitz H."/>
            <person name="Taylor A."/>
            <person name="Grigoriev I.V."/>
            <person name="Nagy L.G."/>
            <person name="Martin F."/>
            <person name="Kauserud H."/>
        </authorList>
    </citation>
    <scope>NUCLEOTIDE SEQUENCE</scope>
    <source>
        <strain evidence="2">CBHHK200</strain>
    </source>
</reference>
<proteinExistence type="predicted"/>
<name>A0AAD6RYZ5_9AGAR</name>
<protein>
    <submittedName>
        <fullName evidence="2">Uncharacterized protein</fullName>
    </submittedName>
</protein>
<evidence type="ECO:0000313" key="2">
    <source>
        <dbReference type="EMBL" id="KAJ7018151.1"/>
    </source>
</evidence>
<feature type="compositionally biased region" description="Basic and acidic residues" evidence="1">
    <location>
        <begin position="663"/>
        <end position="676"/>
    </location>
</feature>
<dbReference type="AlphaFoldDB" id="A0AAD6RYZ5"/>
<feature type="compositionally biased region" description="Basic and acidic residues" evidence="1">
    <location>
        <begin position="642"/>
        <end position="651"/>
    </location>
</feature>
<feature type="region of interest" description="Disordered" evidence="1">
    <location>
        <begin position="350"/>
        <end position="392"/>
    </location>
</feature>
<feature type="compositionally biased region" description="Low complexity" evidence="1">
    <location>
        <begin position="38"/>
        <end position="49"/>
    </location>
</feature>
<comment type="caution">
    <text evidence="2">The sequence shown here is derived from an EMBL/GenBank/DDBJ whole genome shotgun (WGS) entry which is preliminary data.</text>
</comment>
<dbReference type="Proteomes" id="UP001218188">
    <property type="component" value="Unassembled WGS sequence"/>
</dbReference>
<organism evidence="2 3">
    <name type="scientific">Mycena alexandri</name>
    <dbReference type="NCBI Taxonomy" id="1745969"/>
    <lineage>
        <taxon>Eukaryota</taxon>
        <taxon>Fungi</taxon>
        <taxon>Dikarya</taxon>
        <taxon>Basidiomycota</taxon>
        <taxon>Agaricomycotina</taxon>
        <taxon>Agaricomycetes</taxon>
        <taxon>Agaricomycetidae</taxon>
        <taxon>Agaricales</taxon>
        <taxon>Marasmiineae</taxon>
        <taxon>Mycenaceae</taxon>
        <taxon>Mycena</taxon>
    </lineage>
</organism>
<feature type="region of interest" description="Disordered" evidence="1">
    <location>
        <begin position="640"/>
        <end position="676"/>
    </location>
</feature>
<evidence type="ECO:0000256" key="1">
    <source>
        <dbReference type="SAM" id="MobiDB-lite"/>
    </source>
</evidence>
<sequence length="676" mass="74981">MSDLFHASSFPVNIPSGRVCRPPVVASILSRQDLAKMASPRASPATPTAPERKREQTRIGLREYFLARTCMNACESGAHGSLPPEFEALFDDRPASQSQSAGLPLDTIVSRSLPSKPVSWPAEPKRKDSQTLAHEFRACVAALAILRGVSKSYPRLLAHAAVHALLRVDADRAGDFLLAFATEPTTFAKPPRMHPLTLDKTIKALLKMIPKTQGRQDRARSPKNAGILSLDVEIVSELSLRTALALYLTLLDQREFVPAAPFFEQQVRDFQLYKSLPTILHSSDPAAPSLTPHDRDYLHRLLAVLHVERIRPSDSLFADLCYRIHGVLSNIVNHPESDYVSQDVIEAQRRVADSTVGPETDPSNRFPYTDPDGAYTSAAPHEPREPLKPPFHSSLNHSRCMQGLTASPPSSLHAHTFALFWRRILTPSLAHHISLAHFISVLVAIFGSTRFSPPEDPVEAADDSFMPPSSLPTLQALLGVFLNDMRALLYDYSSSKIAATVDIEPESETRATPLDRDDCMEARVHQHYHAPCSPNNPDPRLRYPAHPLDFAAYPAPPVPPLFGPDAVLPPSKLGGGGSQRHRAELAARVLAYMMHERNPRLPPWQSSQMMQLLWRRTDVLQPVLEEKGLWDELWAGAAQAQREAEKRDSAARRLTGGPSLDDNVNHEEEWAVEERL</sequence>
<evidence type="ECO:0000313" key="3">
    <source>
        <dbReference type="Proteomes" id="UP001218188"/>
    </source>
</evidence>
<accession>A0AAD6RYZ5</accession>
<keyword evidence="3" id="KW-1185">Reference proteome</keyword>